<evidence type="ECO:0000313" key="2">
    <source>
        <dbReference type="EMBL" id="GJD94277.1"/>
    </source>
</evidence>
<protein>
    <recommendedName>
        <fullName evidence="4">Anti-sigma factor NepR domain-containing protein</fullName>
    </recommendedName>
</protein>
<dbReference type="Proteomes" id="UP001055125">
    <property type="component" value="Unassembled WGS sequence"/>
</dbReference>
<reference evidence="2" key="1">
    <citation type="journal article" date="2021" name="Front. Microbiol.">
        <title>Comprehensive Comparative Genomics and Phenotyping of Methylobacterium Species.</title>
        <authorList>
            <person name="Alessa O."/>
            <person name="Ogura Y."/>
            <person name="Fujitani Y."/>
            <person name="Takami H."/>
            <person name="Hayashi T."/>
            <person name="Sahin N."/>
            <person name="Tani A."/>
        </authorList>
    </citation>
    <scope>NUCLEOTIDE SEQUENCE</scope>
    <source>
        <strain evidence="2">DSM 19015</strain>
    </source>
</reference>
<keyword evidence="3" id="KW-1185">Reference proteome</keyword>
<dbReference type="EMBL" id="BPQP01000020">
    <property type="protein sequence ID" value="GJD94277.1"/>
    <property type="molecule type" value="Genomic_DNA"/>
</dbReference>
<name>A0ABQ4RWD0_9HYPH</name>
<feature type="compositionally biased region" description="Basic and acidic residues" evidence="1">
    <location>
        <begin position="1"/>
        <end position="12"/>
    </location>
</feature>
<evidence type="ECO:0008006" key="4">
    <source>
        <dbReference type="Google" id="ProtNLM"/>
    </source>
</evidence>
<evidence type="ECO:0000256" key="1">
    <source>
        <dbReference type="SAM" id="MobiDB-lite"/>
    </source>
</evidence>
<evidence type="ECO:0000313" key="3">
    <source>
        <dbReference type="Proteomes" id="UP001055125"/>
    </source>
</evidence>
<sequence length="76" mass="8249">MSMQRRFDDHRAFGPPAAGRGEAPWSPIDGGKISDHLVASLATGLRSAYEAQPQTAIPDTFAELISRLQTAEIGRR</sequence>
<proteinExistence type="predicted"/>
<gene>
    <name evidence="2" type="ORF">OCOJLMKI_1479</name>
</gene>
<organism evidence="2 3">
    <name type="scientific">Methylobacterium iners</name>
    <dbReference type="NCBI Taxonomy" id="418707"/>
    <lineage>
        <taxon>Bacteria</taxon>
        <taxon>Pseudomonadati</taxon>
        <taxon>Pseudomonadota</taxon>
        <taxon>Alphaproteobacteria</taxon>
        <taxon>Hyphomicrobiales</taxon>
        <taxon>Methylobacteriaceae</taxon>
        <taxon>Methylobacterium</taxon>
    </lineage>
</organism>
<comment type="caution">
    <text evidence="2">The sequence shown here is derived from an EMBL/GenBank/DDBJ whole genome shotgun (WGS) entry which is preliminary data.</text>
</comment>
<dbReference type="RefSeq" id="WP_238243456.1">
    <property type="nucleotide sequence ID" value="NZ_BPQP01000020.1"/>
</dbReference>
<reference evidence="2" key="2">
    <citation type="submission" date="2021-08" db="EMBL/GenBank/DDBJ databases">
        <authorList>
            <person name="Tani A."/>
            <person name="Ola A."/>
            <person name="Ogura Y."/>
            <person name="Katsura K."/>
            <person name="Hayashi T."/>
        </authorList>
    </citation>
    <scope>NUCLEOTIDE SEQUENCE</scope>
    <source>
        <strain evidence="2">DSM 19015</strain>
    </source>
</reference>
<feature type="region of interest" description="Disordered" evidence="1">
    <location>
        <begin position="1"/>
        <end position="29"/>
    </location>
</feature>
<accession>A0ABQ4RWD0</accession>